<evidence type="ECO:0008006" key="3">
    <source>
        <dbReference type="Google" id="ProtNLM"/>
    </source>
</evidence>
<gene>
    <name evidence="2" type="primary">LOC107807374</name>
</gene>
<dbReference type="KEGG" id="nta:107807374"/>
<protein>
    <recommendedName>
        <fullName evidence="3">Reverse transcriptase domain-containing protein</fullName>
    </recommendedName>
</protein>
<dbReference type="PANTHER" id="PTHR46890">
    <property type="entry name" value="NON-LTR RETROLELEMENT REVERSE TRANSCRIPTASE-LIKE PROTEIN-RELATED"/>
    <property type="match status" value="1"/>
</dbReference>
<organism evidence="2">
    <name type="scientific">Nicotiana tabacum</name>
    <name type="common">Common tobacco</name>
    <dbReference type="NCBI Taxonomy" id="4097"/>
    <lineage>
        <taxon>Eukaryota</taxon>
        <taxon>Viridiplantae</taxon>
        <taxon>Streptophyta</taxon>
        <taxon>Embryophyta</taxon>
        <taxon>Tracheophyta</taxon>
        <taxon>Spermatophyta</taxon>
        <taxon>Magnoliopsida</taxon>
        <taxon>eudicotyledons</taxon>
        <taxon>Gunneridae</taxon>
        <taxon>Pentapetalae</taxon>
        <taxon>asterids</taxon>
        <taxon>lamiids</taxon>
        <taxon>Solanales</taxon>
        <taxon>Solanaceae</taxon>
        <taxon>Nicotianoideae</taxon>
        <taxon>Nicotianeae</taxon>
        <taxon>Nicotiana</taxon>
    </lineage>
</organism>
<sequence length="281" mass="31870">MGQNQEIIKQPTKDEVKQAVYGLNGESARGHNGINGFFVQAGWDIIGDDVFDMVKDFFNDRGLPRFVTHTNLVLLPKKKEVTTFSDMRPIILSNFINKVFSRVIHERLVDLLPNLISDEQAGFVKGRSIVENIILIQKIITDIRLRIKTRPNIVIKIDMTEVESVERPLAMDVEALANRFVRCSVTLANQEAHKRGGAGSWVTTSAKVVVQRQMHRSEDREPQMRTRKRKKGTVKAVKKEAGRGLRCEVLSAPACPQMWVLDRRSAWALGEATSQKRVRRS</sequence>
<dbReference type="RefSeq" id="XP_016487218.1">
    <property type="nucleotide sequence ID" value="XM_016631732.1"/>
</dbReference>
<dbReference type="STRING" id="4097.A0A1S4BEF3"/>
<proteinExistence type="predicted"/>
<feature type="region of interest" description="Disordered" evidence="1">
    <location>
        <begin position="212"/>
        <end position="232"/>
    </location>
</feature>
<evidence type="ECO:0000256" key="1">
    <source>
        <dbReference type="SAM" id="MobiDB-lite"/>
    </source>
</evidence>
<dbReference type="PANTHER" id="PTHR46890:SF48">
    <property type="entry name" value="RNA-DIRECTED DNA POLYMERASE"/>
    <property type="match status" value="1"/>
</dbReference>
<name>A0A1S4BEF3_TOBAC</name>
<dbReference type="PaxDb" id="4097-A0A1S4BEF3"/>
<dbReference type="InterPro" id="IPR052343">
    <property type="entry name" value="Retrotransposon-Effector_Assoc"/>
</dbReference>
<accession>A0A1S4BEF3</accession>
<dbReference type="OrthoDB" id="1937198at2759"/>
<dbReference type="AlphaFoldDB" id="A0A1S4BEF3"/>
<feature type="compositionally biased region" description="Basic and acidic residues" evidence="1">
    <location>
        <begin position="215"/>
        <end position="224"/>
    </location>
</feature>
<evidence type="ECO:0000313" key="2">
    <source>
        <dbReference type="RefSeq" id="XP_016487218.1"/>
    </source>
</evidence>
<reference evidence="2" key="1">
    <citation type="submission" date="2025-08" db="UniProtKB">
        <authorList>
            <consortium name="RefSeq"/>
        </authorList>
    </citation>
    <scope>IDENTIFICATION</scope>
</reference>